<dbReference type="InterPro" id="IPR011060">
    <property type="entry name" value="RibuloseP-bd_barrel"/>
</dbReference>
<comment type="catalytic activity">
    <reaction evidence="10">
        <text>5-[(5-phospho-1-deoxy-D-ribulos-1-ylimino)methylamino]-1-(5-phospho-beta-D-ribosyl)imidazole-4-carboxamide + L-glutamine = D-erythro-1-(imidazol-4-yl)glycerol 3-phosphate + 5-amino-1-(5-phospho-beta-D-ribosyl)imidazole-4-carboxamide + L-glutamate + H(+)</text>
        <dbReference type="Rhea" id="RHEA:24793"/>
        <dbReference type="ChEBI" id="CHEBI:15378"/>
        <dbReference type="ChEBI" id="CHEBI:29985"/>
        <dbReference type="ChEBI" id="CHEBI:58278"/>
        <dbReference type="ChEBI" id="CHEBI:58359"/>
        <dbReference type="ChEBI" id="CHEBI:58475"/>
        <dbReference type="ChEBI" id="CHEBI:58525"/>
        <dbReference type="EC" id="4.3.2.10"/>
    </reaction>
</comment>
<evidence type="ECO:0000256" key="5">
    <source>
        <dbReference type="ARBA" id="ARBA00022605"/>
    </source>
</evidence>
<name>A0AAW7Q4C6_9BACT</name>
<protein>
    <recommendedName>
        <fullName evidence="4">imidazole glycerol-phosphate synthase</fullName>
        <ecNumber evidence="4">4.3.2.10</ecNumber>
    </recommendedName>
    <alternativeName>
        <fullName evidence="9">IGP synthase cyclase subunit</fullName>
    </alternativeName>
</protein>
<dbReference type="PANTHER" id="PTHR21235:SF2">
    <property type="entry name" value="IMIDAZOLE GLYCEROL PHOSPHATE SYNTHASE HISHF"/>
    <property type="match status" value="1"/>
</dbReference>
<evidence type="ECO:0000313" key="12">
    <source>
        <dbReference type="EMBL" id="MDN5114353.1"/>
    </source>
</evidence>
<sequence length="252" mass="27589">MNKIRVIARIDVKNEFVIKGIHLEGLRKVGDPNILAKKYYEDGIDEIVFMDAVAAYYDRNSLSHIIEKACEEVFIPITVGGGLRTIEDINQALKSGADKVAINTKAIQTPEFIAEASKIFGSQCIVASIVAKKIDSNKWEAYIDNGREPTGLDVVEWAKKLEELGAGEIMLTSLDMEGTKKGFDVELYQAIQNIVSIPIIASGGMGNAKHGIELLSNTNVDAIATASIIHYEIDTIKNIKKSLIDNGVKVRV</sequence>
<dbReference type="Gene3D" id="3.20.20.70">
    <property type="entry name" value="Aldolase class I"/>
    <property type="match status" value="1"/>
</dbReference>
<reference evidence="12" key="1">
    <citation type="journal article" date="2023" name="Microorganisms">
        <title>Genomic Characterization of Arcobacter butzleri Strains Isolated from Various Sources in Lithuania.</title>
        <authorList>
            <person name="Uljanovas D."/>
            <person name="Golz G."/>
            <person name="Fleischmann S."/>
            <person name="Kudirkiene E."/>
            <person name="Kasetiene N."/>
            <person name="Grineviciene A."/>
            <person name="Tamuleviciene E."/>
            <person name="Aksomaitiene J."/>
            <person name="Alter T."/>
            <person name="Malakauskas M."/>
        </authorList>
    </citation>
    <scope>NUCLEOTIDE SEQUENCE</scope>
    <source>
        <strain evidence="12">W48</strain>
    </source>
</reference>
<dbReference type="Pfam" id="PF00977">
    <property type="entry name" value="His_biosynth"/>
    <property type="match status" value="1"/>
</dbReference>
<dbReference type="PANTHER" id="PTHR21235">
    <property type="entry name" value="IMIDAZOLE GLYCEROL PHOSPHATE SYNTHASE SUBUNIT HISF/H IGP SYNTHASE SUBUNIT HISF/H"/>
    <property type="match status" value="1"/>
</dbReference>
<gene>
    <name evidence="12" type="ORF">PJV88_06825</name>
</gene>
<dbReference type="RefSeq" id="WP_026803571.1">
    <property type="nucleotide sequence ID" value="NZ_JAQJJC010000008.1"/>
</dbReference>
<comment type="similarity">
    <text evidence="2 11">Belongs to the HisA/HisF family.</text>
</comment>
<evidence type="ECO:0000256" key="11">
    <source>
        <dbReference type="RuleBase" id="RU003657"/>
    </source>
</evidence>
<proteinExistence type="inferred from homology"/>
<dbReference type="GO" id="GO:0016829">
    <property type="term" value="F:lyase activity"/>
    <property type="evidence" value="ECO:0007669"/>
    <property type="project" value="UniProtKB-KW"/>
</dbReference>
<evidence type="ECO:0000256" key="4">
    <source>
        <dbReference type="ARBA" id="ARBA00012809"/>
    </source>
</evidence>
<dbReference type="EC" id="4.3.2.10" evidence="4"/>
<keyword evidence="5 11" id="KW-0028">Amino-acid biosynthesis</keyword>
<dbReference type="GO" id="GO:0000107">
    <property type="term" value="F:imidazoleglycerol-phosphate synthase activity"/>
    <property type="evidence" value="ECO:0007669"/>
    <property type="project" value="InterPro"/>
</dbReference>
<evidence type="ECO:0000256" key="1">
    <source>
        <dbReference type="ARBA" id="ARBA00005091"/>
    </source>
</evidence>
<evidence type="ECO:0000256" key="8">
    <source>
        <dbReference type="ARBA" id="ARBA00025475"/>
    </source>
</evidence>
<reference evidence="12" key="2">
    <citation type="submission" date="2023-01" db="EMBL/GenBank/DDBJ databases">
        <authorList>
            <person name="Uljanovas D."/>
        </authorList>
    </citation>
    <scope>NUCLEOTIDE SEQUENCE</scope>
    <source>
        <strain evidence="12">W48</strain>
    </source>
</reference>
<comment type="function">
    <text evidence="8">IGPS catalyzes the conversion of PRFAR and glutamine to IGP, AICAR and glutamate. The HisF subunit catalyzes the cyclization activity that produces IGP and AICAR from PRFAR using the ammonia provided by the HisH subunit.</text>
</comment>
<dbReference type="CDD" id="cd04731">
    <property type="entry name" value="HisF"/>
    <property type="match status" value="1"/>
</dbReference>
<evidence type="ECO:0000256" key="7">
    <source>
        <dbReference type="ARBA" id="ARBA00023239"/>
    </source>
</evidence>
<evidence type="ECO:0000256" key="3">
    <source>
        <dbReference type="ARBA" id="ARBA00011152"/>
    </source>
</evidence>
<dbReference type="InterPro" id="IPR006062">
    <property type="entry name" value="His_biosynth"/>
</dbReference>
<evidence type="ECO:0000256" key="10">
    <source>
        <dbReference type="ARBA" id="ARBA00047838"/>
    </source>
</evidence>
<evidence type="ECO:0000256" key="9">
    <source>
        <dbReference type="ARBA" id="ARBA00030264"/>
    </source>
</evidence>
<keyword evidence="7" id="KW-0456">Lyase</keyword>
<keyword evidence="6 11" id="KW-0368">Histidine biosynthesis</keyword>
<comment type="pathway">
    <text evidence="1">Amino-acid biosynthesis; L-histidine biosynthesis; L-histidine from 5-phospho-alpha-D-ribose 1-diphosphate: step 5/9.</text>
</comment>
<dbReference type="InterPro" id="IPR050064">
    <property type="entry name" value="IGPS_HisA/HisF"/>
</dbReference>
<dbReference type="Proteomes" id="UP001170713">
    <property type="component" value="Unassembled WGS sequence"/>
</dbReference>
<dbReference type="AlphaFoldDB" id="A0AAW7Q4C6"/>
<dbReference type="InterPro" id="IPR013785">
    <property type="entry name" value="Aldolase_TIM"/>
</dbReference>
<organism evidence="12 13">
    <name type="scientific">Aliarcobacter butzleri</name>
    <dbReference type="NCBI Taxonomy" id="28197"/>
    <lineage>
        <taxon>Bacteria</taxon>
        <taxon>Pseudomonadati</taxon>
        <taxon>Campylobacterota</taxon>
        <taxon>Epsilonproteobacteria</taxon>
        <taxon>Campylobacterales</taxon>
        <taxon>Arcobacteraceae</taxon>
        <taxon>Aliarcobacter</taxon>
    </lineage>
</organism>
<comment type="caution">
    <text evidence="12">The sequence shown here is derived from an EMBL/GenBank/DDBJ whole genome shotgun (WGS) entry which is preliminary data.</text>
</comment>
<comment type="subunit">
    <text evidence="3">Heterodimer of HisH and HisF.</text>
</comment>
<dbReference type="InterPro" id="IPR004651">
    <property type="entry name" value="HisF"/>
</dbReference>
<accession>A0AAW7Q4C6</accession>
<dbReference type="SUPFAM" id="SSF51366">
    <property type="entry name" value="Ribulose-phoshate binding barrel"/>
    <property type="match status" value="1"/>
</dbReference>
<dbReference type="GO" id="GO:0000105">
    <property type="term" value="P:L-histidine biosynthetic process"/>
    <property type="evidence" value="ECO:0007669"/>
    <property type="project" value="UniProtKB-KW"/>
</dbReference>
<evidence type="ECO:0000256" key="2">
    <source>
        <dbReference type="ARBA" id="ARBA00009667"/>
    </source>
</evidence>
<evidence type="ECO:0000256" key="6">
    <source>
        <dbReference type="ARBA" id="ARBA00023102"/>
    </source>
</evidence>
<dbReference type="EMBL" id="JAQJJC010000008">
    <property type="protein sequence ID" value="MDN5114353.1"/>
    <property type="molecule type" value="Genomic_DNA"/>
</dbReference>
<evidence type="ECO:0000313" key="13">
    <source>
        <dbReference type="Proteomes" id="UP001170713"/>
    </source>
</evidence>